<proteinExistence type="predicted"/>
<reference evidence="2" key="1">
    <citation type="submission" date="2018-02" db="EMBL/GenBank/DDBJ databases">
        <title>Rhizophora mucronata_Transcriptome.</title>
        <authorList>
            <person name="Meera S.P."/>
            <person name="Sreeshan A."/>
            <person name="Augustine A."/>
        </authorList>
    </citation>
    <scope>NUCLEOTIDE SEQUENCE</scope>
    <source>
        <tissue evidence="2">Leaf</tissue>
    </source>
</reference>
<name>A0A2P2IV93_RHIMU</name>
<feature type="compositionally biased region" description="Basic and acidic residues" evidence="1">
    <location>
        <begin position="11"/>
        <end position="20"/>
    </location>
</feature>
<dbReference type="EMBL" id="GGEC01004645">
    <property type="protein sequence ID" value="MBW85128.1"/>
    <property type="molecule type" value="Transcribed_RNA"/>
</dbReference>
<sequence length="26" mass="3263">MFLLKRNQKYRKPDGKKKMGEMYLMK</sequence>
<evidence type="ECO:0000256" key="1">
    <source>
        <dbReference type="SAM" id="MobiDB-lite"/>
    </source>
</evidence>
<organism evidence="2">
    <name type="scientific">Rhizophora mucronata</name>
    <name type="common">Asiatic mangrove</name>
    <dbReference type="NCBI Taxonomy" id="61149"/>
    <lineage>
        <taxon>Eukaryota</taxon>
        <taxon>Viridiplantae</taxon>
        <taxon>Streptophyta</taxon>
        <taxon>Embryophyta</taxon>
        <taxon>Tracheophyta</taxon>
        <taxon>Spermatophyta</taxon>
        <taxon>Magnoliopsida</taxon>
        <taxon>eudicotyledons</taxon>
        <taxon>Gunneridae</taxon>
        <taxon>Pentapetalae</taxon>
        <taxon>rosids</taxon>
        <taxon>fabids</taxon>
        <taxon>Malpighiales</taxon>
        <taxon>Rhizophoraceae</taxon>
        <taxon>Rhizophora</taxon>
    </lineage>
</organism>
<feature type="region of interest" description="Disordered" evidence="1">
    <location>
        <begin position="1"/>
        <end position="26"/>
    </location>
</feature>
<feature type="compositionally biased region" description="Basic residues" evidence="1">
    <location>
        <begin position="1"/>
        <end position="10"/>
    </location>
</feature>
<accession>A0A2P2IV93</accession>
<protein>
    <submittedName>
        <fullName evidence="2">Uncharacterized protein</fullName>
    </submittedName>
</protein>
<evidence type="ECO:0000313" key="2">
    <source>
        <dbReference type="EMBL" id="MBW85128.1"/>
    </source>
</evidence>
<dbReference type="AlphaFoldDB" id="A0A2P2IV93"/>